<dbReference type="RefSeq" id="WP_378283303.1">
    <property type="nucleotide sequence ID" value="NZ_JBHSON010000024.1"/>
</dbReference>
<comment type="caution">
    <text evidence="1">The sequence shown here is derived from an EMBL/GenBank/DDBJ whole genome shotgun (WGS) entry which is preliminary data.</text>
</comment>
<dbReference type="EMBL" id="JBHSON010000024">
    <property type="protein sequence ID" value="MFC5747684.1"/>
    <property type="molecule type" value="Genomic_DNA"/>
</dbReference>
<proteinExistence type="predicted"/>
<accession>A0ABW1A0G8</accession>
<keyword evidence="2" id="KW-1185">Reference proteome</keyword>
<sequence length="40" mass="4634">MREVNVQPQSWSVDDDNFVADEAEEFDETEGAYSFSYARV</sequence>
<dbReference type="Proteomes" id="UP001596074">
    <property type="component" value="Unassembled WGS sequence"/>
</dbReference>
<protein>
    <submittedName>
        <fullName evidence="1">Uncharacterized protein</fullName>
    </submittedName>
</protein>
<name>A0ABW1A0G8_9ACTN</name>
<organism evidence="1 2">
    <name type="scientific">Actinomadura rugatobispora</name>
    <dbReference type="NCBI Taxonomy" id="1994"/>
    <lineage>
        <taxon>Bacteria</taxon>
        <taxon>Bacillati</taxon>
        <taxon>Actinomycetota</taxon>
        <taxon>Actinomycetes</taxon>
        <taxon>Streptosporangiales</taxon>
        <taxon>Thermomonosporaceae</taxon>
        <taxon>Actinomadura</taxon>
    </lineage>
</organism>
<evidence type="ECO:0000313" key="2">
    <source>
        <dbReference type="Proteomes" id="UP001596074"/>
    </source>
</evidence>
<gene>
    <name evidence="1" type="ORF">ACFPZN_18815</name>
</gene>
<reference evidence="2" key="1">
    <citation type="journal article" date="2019" name="Int. J. Syst. Evol. Microbiol.">
        <title>The Global Catalogue of Microorganisms (GCM) 10K type strain sequencing project: providing services to taxonomists for standard genome sequencing and annotation.</title>
        <authorList>
            <consortium name="The Broad Institute Genomics Platform"/>
            <consortium name="The Broad Institute Genome Sequencing Center for Infectious Disease"/>
            <person name="Wu L."/>
            <person name="Ma J."/>
        </authorList>
    </citation>
    <scope>NUCLEOTIDE SEQUENCE [LARGE SCALE GENOMIC DNA]</scope>
    <source>
        <strain evidence="2">KCTC 42087</strain>
    </source>
</reference>
<evidence type="ECO:0000313" key="1">
    <source>
        <dbReference type="EMBL" id="MFC5747684.1"/>
    </source>
</evidence>